<dbReference type="SUPFAM" id="SSF48173">
    <property type="entry name" value="Cryptochrome/photolyase FAD-binding domain"/>
    <property type="match status" value="1"/>
</dbReference>
<dbReference type="GO" id="GO:0005737">
    <property type="term" value="C:cytoplasm"/>
    <property type="evidence" value="ECO:0007669"/>
    <property type="project" value="TreeGrafter"/>
</dbReference>
<comment type="similarity">
    <text evidence="1">Belongs to the DNA photolyase class-1 family.</text>
</comment>
<feature type="binding site" evidence="5">
    <location>
        <begin position="375"/>
        <end position="382"/>
    </location>
    <ligand>
        <name>FAD</name>
        <dbReference type="ChEBI" id="CHEBI:57692"/>
    </ligand>
</feature>
<dbReference type="EMBL" id="BTFZ01000003">
    <property type="protein sequence ID" value="GMM34586.1"/>
    <property type="molecule type" value="Genomic_DNA"/>
</dbReference>
<feature type="binding site" evidence="5">
    <location>
        <begin position="331"/>
        <end position="335"/>
    </location>
    <ligand>
        <name>FAD</name>
        <dbReference type="ChEBI" id="CHEBI:57692"/>
    </ligand>
</feature>
<dbReference type="PANTHER" id="PTHR11455:SF18">
    <property type="entry name" value="SI:CH1073-390K14.1"/>
    <property type="match status" value="1"/>
</dbReference>
<feature type="binding site" evidence="5">
    <location>
        <begin position="474"/>
        <end position="476"/>
    </location>
    <ligand>
        <name>FAD</name>
        <dbReference type="ChEBI" id="CHEBI:57692"/>
    </ligand>
</feature>
<dbReference type="GO" id="GO:0006950">
    <property type="term" value="P:response to stress"/>
    <property type="evidence" value="ECO:0007669"/>
    <property type="project" value="UniProtKB-ARBA"/>
</dbReference>
<dbReference type="GO" id="GO:0005634">
    <property type="term" value="C:nucleus"/>
    <property type="evidence" value="ECO:0007669"/>
    <property type="project" value="TreeGrafter"/>
</dbReference>
<dbReference type="PRINTS" id="PR00147">
    <property type="entry name" value="DNAPHOTLYASE"/>
</dbReference>
<comment type="caution">
    <text evidence="9">The sequence shown here is derived from an EMBL/GenBank/DDBJ whole genome shotgun (WGS) entry which is preliminary data.</text>
</comment>
<dbReference type="Gene3D" id="1.10.579.10">
    <property type="entry name" value="DNA Cyclobutane Dipyrimidine Photolyase, subunit A, domain 3"/>
    <property type="match status" value="1"/>
</dbReference>
<feature type="binding site" evidence="5">
    <location>
        <position position="372"/>
    </location>
    <ligand>
        <name>FAD</name>
        <dbReference type="ChEBI" id="CHEBI:57692"/>
    </ligand>
</feature>
<dbReference type="GO" id="GO:0032922">
    <property type="term" value="P:circadian regulation of gene expression"/>
    <property type="evidence" value="ECO:0007669"/>
    <property type="project" value="TreeGrafter"/>
</dbReference>
<feature type="site" description="Electron transfer via tryptophanyl radical" evidence="6">
    <location>
        <position position="461"/>
    </location>
</feature>
<feature type="compositionally biased region" description="Basic and acidic residues" evidence="7">
    <location>
        <begin position="1"/>
        <end position="11"/>
    </location>
</feature>
<dbReference type="InterPro" id="IPR005101">
    <property type="entry name" value="Cryptochr/Photolyase_FAD-bd"/>
</dbReference>
<feature type="binding site" evidence="5">
    <location>
        <position position="319"/>
    </location>
    <ligand>
        <name>FAD</name>
        <dbReference type="ChEBI" id="CHEBI:57692"/>
    </ligand>
</feature>
<dbReference type="GO" id="GO:0071949">
    <property type="term" value="F:FAD binding"/>
    <property type="evidence" value="ECO:0007669"/>
    <property type="project" value="TreeGrafter"/>
</dbReference>
<keyword evidence="10" id="KW-1185">Reference proteome</keyword>
<dbReference type="GeneID" id="90072565"/>
<organism evidence="9 10">
    <name type="scientific">Saccharomycopsis crataegensis</name>
    <dbReference type="NCBI Taxonomy" id="43959"/>
    <lineage>
        <taxon>Eukaryota</taxon>
        <taxon>Fungi</taxon>
        <taxon>Dikarya</taxon>
        <taxon>Ascomycota</taxon>
        <taxon>Saccharomycotina</taxon>
        <taxon>Saccharomycetes</taxon>
        <taxon>Saccharomycopsidaceae</taxon>
        <taxon>Saccharomycopsis</taxon>
    </lineage>
</organism>
<gene>
    <name evidence="9" type="ORF">DASC09_019110</name>
</gene>
<keyword evidence="4" id="KW-0157">Chromophore</keyword>
<feature type="compositionally biased region" description="Polar residues" evidence="7">
    <location>
        <begin position="12"/>
        <end position="24"/>
    </location>
</feature>
<sequence length="571" mass="66075">MSEPPVKKQKIESPNNSLGTFSSPYYPRSSTLKLAKRYDNDGDKPYYILQKRLDSTESSRNSMLNKISSDGKLVAHMFLRDLRMKDNVALHKASMTARKLKVPLVTFWVICLESWKTHSMSPFQATYRLESLKLLQKKLKKQKIPLYIVEAEKKSEIASCIESFCKSRNIGAVFTNMEYEVDELRLLSSLNDQLAKNNIAFNSYNDTCLVKPGTLSTKQGGQFKVFKPWFNCWLQYLKDRNEESKEDEYPFFDYELVGDINENFHYDENDKALTVPGIPTEYELTASQRQNFDDLYHLGEESALKTVKSFLSSPKLTKYSTGRGDLSKPSTSRISHYLANGIISLRTIMSEIITDNSIGDKSLNFKGSTLEYVRQLAWRDYYKHVIAHWPTICMYQSFTGPMSEDLEWENDASQFEKWCEGMTGYPVIDASIRELVATGYTSNRNRMIAASFLVKHLLIDWRYGERWFMEHLVDGDFASNNGGWGFISSFGVNSQPWFRIMNPWTQSEKFDAAKYIKKWVPELKDIPDNKVHNPYSNGFSADARANGYPEPMVEHSKCRERALDWYDRMKN</sequence>
<evidence type="ECO:0000256" key="5">
    <source>
        <dbReference type="PIRSR" id="PIRSR602081-1"/>
    </source>
</evidence>
<feature type="site" description="Electron transfer via tryptophanyl radical" evidence="6">
    <location>
        <position position="408"/>
    </location>
</feature>
<dbReference type="RefSeq" id="XP_064851586.1">
    <property type="nucleotide sequence ID" value="XM_064995514.1"/>
</dbReference>
<evidence type="ECO:0000313" key="10">
    <source>
        <dbReference type="Proteomes" id="UP001360560"/>
    </source>
</evidence>
<dbReference type="Pfam" id="PF00875">
    <property type="entry name" value="DNA_photolyase"/>
    <property type="match status" value="1"/>
</dbReference>
<keyword evidence="2 5" id="KW-0285">Flavoprotein</keyword>
<dbReference type="PROSITE" id="PS51645">
    <property type="entry name" value="PHR_CRY_ALPHA_BETA"/>
    <property type="match status" value="1"/>
</dbReference>
<evidence type="ECO:0000259" key="8">
    <source>
        <dbReference type="PROSITE" id="PS51645"/>
    </source>
</evidence>
<name>A0AAV5QIS8_9ASCO</name>
<dbReference type="InterPro" id="IPR036134">
    <property type="entry name" value="Crypto/Photolyase_FAD-like_sf"/>
</dbReference>
<dbReference type="Proteomes" id="UP001360560">
    <property type="component" value="Unassembled WGS sequence"/>
</dbReference>
<dbReference type="InterPro" id="IPR014729">
    <property type="entry name" value="Rossmann-like_a/b/a_fold"/>
</dbReference>
<proteinExistence type="inferred from homology"/>
<dbReference type="Gene3D" id="1.25.40.80">
    <property type="match status" value="1"/>
</dbReference>
<evidence type="ECO:0000256" key="2">
    <source>
        <dbReference type="ARBA" id="ARBA00022630"/>
    </source>
</evidence>
<dbReference type="PANTHER" id="PTHR11455">
    <property type="entry name" value="CRYPTOCHROME"/>
    <property type="match status" value="1"/>
</dbReference>
<dbReference type="AlphaFoldDB" id="A0AAV5QIS8"/>
<reference evidence="9 10" key="1">
    <citation type="journal article" date="2023" name="Elife">
        <title>Identification of key yeast species and microbe-microbe interactions impacting larval growth of Drosophila in the wild.</title>
        <authorList>
            <person name="Mure A."/>
            <person name="Sugiura Y."/>
            <person name="Maeda R."/>
            <person name="Honda K."/>
            <person name="Sakurai N."/>
            <person name="Takahashi Y."/>
            <person name="Watada M."/>
            <person name="Katoh T."/>
            <person name="Gotoh A."/>
            <person name="Gotoh Y."/>
            <person name="Taniguchi I."/>
            <person name="Nakamura K."/>
            <person name="Hayashi T."/>
            <person name="Katayama T."/>
            <person name="Uemura T."/>
            <person name="Hattori Y."/>
        </authorList>
    </citation>
    <scope>NUCLEOTIDE SEQUENCE [LARGE SCALE GENOMIC DNA]</scope>
    <source>
        <strain evidence="9 10">SC-9</strain>
    </source>
</reference>
<feature type="site" description="Electron transfer via tryptophanyl radical" evidence="6">
    <location>
        <position position="484"/>
    </location>
</feature>
<dbReference type="InterPro" id="IPR036155">
    <property type="entry name" value="Crypto/Photolyase_N_sf"/>
</dbReference>
<evidence type="ECO:0000256" key="3">
    <source>
        <dbReference type="ARBA" id="ARBA00022827"/>
    </source>
</evidence>
<comment type="cofactor">
    <cofactor evidence="5">
        <name>FAD</name>
        <dbReference type="ChEBI" id="CHEBI:57692"/>
    </cofactor>
    <text evidence="5">Binds 1 FAD per subunit.</text>
</comment>
<dbReference type="GO" id="GO:0006139">
    <property type="term" value="P:nucleobase-containing compound metabolic process"/>
    <property type="evidence" value="ECO:0007669"/>
    <property type="project" value="UniProtKB-ARBA"/>
</dbReference>
<dbReference type="Gene3D" id="3.40.50.620">
    <property type="entry name" value="HUPs"/>
    <property type="match status" value="1"/>
</dbReference>
<dbReference type="InterPro" id="IPR002081">
    <property type="entry name" value="Cryptochrome/DNA_photolyase_1"/>
</dbReference>
<evidence type="ECO:0000256" key="7">
    <source>
        <dbReference type="SAM" id="MobiDB-lite"/>
    </source>
</evidence>
<evidence type="ECO:0000313" key="9">
    <source>
        <dbReference type="EMBL" id="GMM34586.1"/>
    </source>
</evidence>
<feature type="domain" description="Photolyase/cryptochrome alpha/beta" evidence="8">
    <location>
        <begin position="72"/>
        <end position="209"/>
    </location>
</feature>
<dbReference type="Pfam" id="PF03441">
    <property type="entry name" value="FAD_binding_7"/>
    <property type="match status" value="1"/>
</dbReference>
<dbReference type="InterPro" id="IPR018394">
    <property type="entry name" value="DNA_photolyase_1_CS_C"/>
</dbReference>
<evidence type="ECO:0000256" key="6">
    <source>
        <dbReference type="PIRSR" id="PIRSR602081-2"/>
    </source>
</evidence>
<evidence type="ECO:0000256" key="4">
    <source>
        <dbReference type="ARBA" id="ARBA00022991"/>
    </source>
</evidence>
<feature type="region of interest" description="Disordered" evidence="7">
    <location>
        <begin position="1"/>
        <end position="24"/>
    </location>
</feature>
<protein>
    <submittedName>
        <fullName evidence="9">Deoxyribodipyrimidine photo-lyase</fullName>
    </submittedName>
</protein>
<evidence type="ECO:0000256" key="1">
    <source>
        <dbReference type="ARBA" id="ARBA00005862"/>
    </source>
</evidence>
<dbReference type="InterPro" id="IPR006050">
    <property type="entry name" value="DNA_photolyase_N"/>
</dbReference>
<accession>A0AAV5QIS8</accession>
<dbReference type="PROSITE" id="PS00691">
    <property type="entry name" value="DNA_PHOTOLYASES_1_2"/>
    <property type="match status" value="1"/>
</dbReference>
<dbReference type="GO" id="GO:0003677">
    <property type="term" value="F:DNA binding"/>
    <property type="evidence" value="ECO:0007669"/>
    <property type="project" value="TreeGrafter"/>
</dbReference>
<dbReference type="GO" id="GO:0003904">
    <property type="term" value="F:deoxyribodipyrimidine photo-lyase activity"/>
    <property type="evidence" value="ECO:0007669"/>
    <property type="project" value="TreeGrafter"/>
</dbReference>
<keyword evidence="3 5" id="KW-0274">FAD</keyword>
<dbReference type="SUPFAM" id="SSF52425">
    <property type="entry name" value="Cryptochrome/photolyase, N-terminal domain"/>
    <property type="match status" value="1"/>
</dbReference>
<dbReference type="GO" id="GO:0043153">
    <property type="term" value="P:entrainment of circadian clock by photoperiod"/>
    <property type="evidence" value="ECO:0007669"/>
    <property type="project" value="TreeGrafter"/>
</dbReference>